<feature type="domain" description="VWFA" evidence="3">
    <location>
        <begin position="1645"/>
        <end position="1818"/>
    </location>
</feature>
<reference evidence="4" key="1">
    <citation type="journal article" date="2013" name="Genetics">
        <title>The draft genome and transcriptome of Panagrellus redivivus are shaped by the harsh demands of a free-living lifestyle.</title>
        <authorList>
            <person name="Srinivasan J."/>
            <person name="Dillman A.R."/>
            <person name="Macchietto M.G."/>
            <person name="Heikkinen L."/>
            <person name="Lakso M."/>
            <person name="Fracchia K.M."/>
            <person name="Antoshechkin I."/>
            <person name="Mortazavi A."/>
            <person name="Wong G."/>
            <person name="Sternberg P.W."/>
        </authorList>
    </citation>
    <scope>NUCLEOTIDE SEQUENCE [LARGE SCALE GENOMIC DNA]</scope>
    <source>
        <strain evidence="4">MT8872</strain>
    </source>
</reference>
<name>A0A7E4UNJ7_PANRE</name>
<organism evidence="4 5">
    <name type="scientific">Panagrellus redivivus</name>
    <name type="common">Microworm</name>
    <dbReference type="NCBI Taxonomy" id="6233"/>
    <lineage>
        <taxon>Eukaryota</taxon>
        <taxon>Metazoa</taxon>
        <taxon>Ecdysozoa</taxon>
        <taxon>Nematoda</taxon>
        <taxon>Chromadorea</taxon>
        <taxon>Rhabditida</taxon>
        <taxon>Tylenchina</taxon>
        <taxon>Panagrolaimomorpha</taxon>
        <taxon>Panagrolaimoidea</taxon>
        <taxon>Panagrolaimidae</taxon>
        <taxon>Panagrellus</taxon>
    </lineage>
</organism>
<feature type="region of interest" description="Disordered" evidence="1">
    <location>
        <begin position="1615"/>
        <end position="1636"/>
    </location>
</feature>
<evidence type="ECO:0000259" key="3">
    <source>
        <dbReference type="PROSITE" id="PS50234"/>
    </source>
</evidence>
<feature type="domain" description="VWFA" evidence="3">
    <location>
        <begin position="40"/>
        <end position="231"/>
    </location>
</feature>
<accession>A0A7E4UNJ7</accession>
<keyword evidence="2" id="KW-0732">Signal</keyword>
<dbReference type="Pfam" id="PF00092">
    <property type="entry name" value="VWA"/>
    <property type="match status" value="7"/>
</dbReference>
<feature type="domain" description="VWFA" evidence="3">
    <location>
        <begin position="1389"/>
        <end position="1573"/>
    </location>
</feature>
<dbReference type="Proteomes" id="UP000492821">
    <property type="component" value="Unassembled WGS sequence"/>
</dbReference>
<feature type="region of interest" description="Disordered" evidence="1">
    <location>
        <begin position="96"/>
        <end position="124"/>
    </location>
</feature>
<dbReference type="WBParaSite" id="Pan_g10898.t1">
    <property type="protein sequence ID" value="Pan_g10898.t1"/>
    <property type="gene ID" value="Pan_g10898"/>
</dbReference>
<evidence type="ECO:0000313" key="4">
    <source>
        <dbReference type="Proteomes" id="UP000492821"/>
    </source>
</evidence>
<dbReference type="InterPro" id="IPR002035">
    <property type="entry name" value="VWF_A"/>
</dbReference>
<dbReference type="PANTHER" id="PTHR24020">
    <property type="entry name" value="COLLAGEN ALPHA"/>
    <property type="match status" value="1"/>
</dbReference>
<evidence type="ECO:0000256" key="1">
    <source>
        <dbReference type="SAM" id="MobiDB-lite"/>
    </source>
</evidence>
<feature type="region of interest" description="Disordered" evidence="1">
    <location>
        <begin position="468"/>
        <end position="490"/>
    </location>
</feature>
<feature type="chain" id="PRO_5028895670" evidence="2">
    <location>
        <begin position="25"/>
        <end position="1848"/>
    </location>
</feature>
<feature type="region of interest" description="Disordered" evidence="1">
    <location>
        <begin position="1026"/>
        <end position="1124"/>
    </location>
</feature>
<dbReference type="PROSITE" id="PS50234">
    <property type="entry name" value="VWFA"/>
    <property type="match status" value="7"/>
</dbReference>
<feature type="domain" description="VWFA" evidence="3">
    <location>
        <begin position="595"/>
        <end position="771"/>
    </location>
</feature>
<dbReference type="Gene3D" id="3.40.50.410">
    <property type="entry name" value="von Willebrand factor, type A domain"/>
    <property type="match status" value="7"/>
</dbReference>
<dbReference type="PANTHER" id="PTHR24020:SF84">
    <property type="entry name" value="VWFA DOMAIN-CONTAINING PROTEIN"/>
    <property type="match status" value="1"/>
</dbReference>
<feature type="domain" description="VWFA" evidence="3">
    <location>
        <begin position="1152"/>
        <end position="1326"/>
    </location>
</feature>
<dbReference type="CDD" id="cd01450">
    <property type="entry name" value="vWFA_subfamily_ECM"/>
    <property type="match status" value="4"/>
</dbReference>
<feature type="compositionally biased region" description="Basic and acidic residues" evidence="1">
    <location>
        <begin position="1026"/>
        <end position="1039"/>
    </location>
</feature>
<dbReference type="SMART" id="SM00327">
    <property type="entry name" value="VWA"/>
    <property type="match status" value="7"/>
</dbReference>
<feature type="domain" description="VWFA" evidence="3">
    <location>
        <begin position="284"/>
        <end position="457"/>
    </location>
</feature>
<evidence type="ECO:0000256" key="2">
    <source>
        <dbReference type="SAM" id="SignalP"/>
    </source>
</evidence>
<feature type="signal peptide" evidence="2">
    <location>
        <begin position="1"/>
        <end position="24"/>
    </location>
</feature>
<keyword evidence="4" id="KW-1185">Reference proteome</keyword>
<feature type="domain" description="VWFA" evidence="3">
    <location>
        <begin position="823"/>
        <end position="995"/>
    </location>
</feature>
<evidence type="ECO:0000313" key="5">
    <source>
        <dbReference type="WBParaSite" id="Pan_g10898.t1"/>
    </source>
</evidence>
<dbReference type="InterPro" id="IPR050525">
    <property type="entry name" value="ECM_Assembly_Org"/>
</dbReference>
<feature type="compositionally biased region" description="Polar residues" evidence="1">
    <location>
        <begin position="96"/>
        <end position="112"/>
    </location>
</feature>
<feature type="compositionally biased region" description="Basic and acidic residues" evidence="1">
    <location>
        <begin position="1615"/>
        <end position="1625"/>
    </location>
</feature>
<dbReference type="CDD" id="cd00198">
    <property type="entry name" value="vWFA"/>
    <property type="match status" value="2"/>
</dbReference>
<reference evidence="5" key="2">
    <citation type="submission" date="2020-10" db="UniProtKB">
        <authorList>
            <consortium name="WormBaseParasite"/>
        </authorList>
    </citation>
    <scope>IDENTIFICATION</scope>
</reference>
<dbReference type="SUPFAM" id="SSF53300">
    <property type="entry name" value="vWA-like"/>
    <property type="match status" value="7"/>
</dbReference>
<protein>
    <submittedName>
        <fullName evidence="5">VWFA domain-containing protein</fullName>
    </submittedName>
</protein>
<feature type="region of interest" description="Disordered" evidence="1">
    <location>
        <begin position="543"/>
        <end position="567"/>
    </location>
</feature>
<sequence>MNAGFWPILAITAVIAATVVSSDAARLDNSAHRCDSTPLQVIFLFDLSPDNKTDFTKQQERVIETINHIDTLTQNRSTSFGFVVFHRMPVLLSPLNSPKSGDSSKVTEQVQSVRPRRHAETSPAKALDLAAEQIEKNGRAGAQSLVFLVHDGLNNDLIAETLEAVDRLRGHNVSVFAVSGSPSPNLLGLAGYTKQRERIYSSSNDRITYLSALDKVLEACTPTKSGKPDEIVALLANTLKDVASKDNETAVAADATEKKVILSPNPVVLSNIDSIPCPENSKIDVMIVLDTSGSVFNAFAEERELAANLVRALEPSAFESNTQIGLVGFASEPVVLLPLSHGRSIETVVERILEVEFTGKNTRIADAVELALTQLESRKRADARQFFILITDGHGQEYWNQAQSAGRRLLESGTEVFVGTTSNDYNLPEMLLYAGDESRIFFGPRASLFLPSVAGLLNRCAGSPTYKASLKGSDLSDSKPTKLDTPEKAPKEGFENSLIIKLDTAPLPKVGQSVIVEEHAVPAIEVGNKNVKPGLQAFAFNNDTSASSEEKSETTESSAEVSLSDKEAAQKRADELRKFLESQKGLPSTSDCDTDILFVVERTQRSTFDFVQQLELVSSVVEGISDEDVESGKIRFGLITFSKKPRVLVSLTSNNSRTDFITKLKSVQPYHSVAALDKGVNAAADEIIANRRNDTRVVVVFVASGRIPDESKQSFDNALTSFNKISNVDIFSVSLNPFNDAANLRKLTADKWRVFIDARVRQFGKEVRSSLVSCALAAREGHEVKPDSIEHEPSSEVEKVEHLAIFAKSLQNADPTCGQDPIDLVIILDVSTSVTREFDAQKRVAVDLLKQAATIDVGKRVRVGITTFAEFGRTIISLDNNLSLDELLFALDRIEHIGGQTSAVAGISQSLADVQQHRRIGARLVVVIISDGNSRDGWSRVQKAGNALKKSGADVFAVALSPERSEEELAVYTGSKKRVFGGDKANNFVLASNKVVYGCSVDARERNLADISIAAQESGEIQEIEKLVSKSKPKSEKAGKSQTEFPKTEELVVTGSLPEDVTSPTTEVEKSSSTESATSPSTLPSTESSTKSEITSSKASVSTLSTPSATPSSTHPSKVSSTTPLTFSLTDLTTPEKELHINPLFSDDCTVDLMFIIDTSQSVANEFQKQLQFAVDLVKRLPDDDFEERVNVAAVSFFQTARIEFPFGKLREKSAVLDGLFNVEHTGGSTSAVSGVELAVDEIIRGRRPGARLMVVLISDGNSQDHWDKVLDAAGKLRAVNADVYAVTVSHDYFFRELELYAGNKWFVYIDARIRQFLDEAEMSVVECKNPTVPSNAGKQDTTTIGPQTKLEAIATTLATVSPSTTRTTPIPVPEFLLSGPSCQKDIVDLFIILDTSTSVEKEFYAEKNFALDLIKVLPETDFANRIRISLIKFSDKAALQFGLGDKVTRNDVLYELERVEHTGGQTSLVSGVSLALTEIDKKQRNGSRLVTVIISDGNSQDEWTGVQTTAKKLKHAGSEIYAVTLSEKYFFDELKEYTGNERHVYADERVEAFIQDVGLSVVSCPGRLVDRVTLAPNVEVSATPTTIAIASSTTPPPPPKLQKIETAPEFALARDDSDETHDSGNADAPQSVAKPGKCKYNKMDLIIILDASSSRESVFEHQRELALSLIERLPINKDDTHVATGLNSFTNTPTLRQTLGLGRDKLMVRHAIEDIKYRGGSTLTSKAVELAVKDLERGRRPDALQVVVLMNDGMSQDPWDKVLLSAEKLKATNAERFGVALGDDVDLRELRHYIGRDDRIYRDGSTERFLSDIVALLEGERDCEQPDQTETIEDDAQTRCCCRLRRF</sequence>
<dbReference type="InterPro" id="IPR036465">
    <property type="entry name" value="vWFA_dom_sf"/>
</dbReference>
<proteinExistence type="predicted"/>
<feature type="compositionally biased region" description="Basic and acidic residues" evidence="1">
    <location>
        <begin position="474"/>
        <end position="490"/>
    </location>
</feature>
<feature type="compositionally biased region" description="Low complexity" evidence="1">
    <location>
        <begin position="1073"/>
        <end position="1117"/>
    </location>
</feature>